<proteinExistence type="predicted"/>
<accession>A0A212IKQ0</accession>
<dbReference type="EMBL" id="FLUA01000053">
    <property type="protein sequence ID" value="SBV67323.1"/>
    <property type="molecule type" value="Genomic_DNA"/>
</dbReference>
<protein>
    <submittedName>
        <fullName evidence="2">Uncharacterized protein</fullName>
    </submittedName>
</protein>
<organism evidence="2">
    <name type="scientific">uncultured Citrobacter sp</name>
    <dbReference type="NCBI Taxonomy" id="200446"/>
    <lineage>
        <taxon>Bacteria</taxon>
        <taxon>Pseudomonadati</taxon>
        <taxon>Pseudomonadota</taxon>
        <taxon>Gammaproteobacteria</taxon>
        <taxon>Enterobacterales</taxon>
        <taxon>Enterobacteriaceae</taxon>
        <taxon>Citrobacter</taxon>
        <taxon>environmental samples</taxon>
    </lineage>
</organism>
<keyword evidence="1" id="KW-0472">Membrane</keyword>
<sequence>MYATDYYISSLIYSQVIKQIANSDIYIIHSAIAQTIYSITLIAALNIPARYLSASLKKQATASLWNQRVYILHISQHSEKERKNFRKTSKNNSLI</sequence>
<keyword evidence="1" id="KW-1133">Transmembrane helix</keyword>
<keyword evidence="1" id="KW-0812">Transmembrane</keyword>
<name>A0A212IKQ0_9ENTR</name>
<feature type="transmembrane region" description="Helical" evidence="1">
    <location>
        <begin position="26"/>
        <end position="49"/>
    </location>
</feature>
<gene>
    <name evidence="2" type="ORF">KL86CIT2_530089</name>
</gene>
<reference evidence="2" key="1">
    <citation type="submission" date="2016-04" db="EMBL/GenBank/DDBJ databases">
        <authorList>
            <person name="Evans L.H."/>
            <person name="Alamgir A."/>
            <person name="Owens N."/>
            <person name="Weber N.D."/>
            <person name="Virtaneva K."/>
            <person name="Barbian K."/>
            <person name="Babar A."/>
            <person name="Rosenke K."/>
        </authorList>
    </citation>
    <scope>NUCLEOTIDE SEQUENCE</scope>
    <source>
        <strain evidence="2">86-2</strain>
    </source>
</reference>
<evidence type="ECO:0000256" key="1">
    <source>
        <dbReference type="SAM" id="Phobius"/>
    </source>
</evidence>
<evidence type="ECO:0000313" key="2">
    <source>
        <dbReference type="EMBL" id="SBV67323.1"/>
    </source>
</evidence>
<dbReference type="AlphaFoldDB" id="A0A212IKQ0"/>